<dbReference type="KEGG" id="mrr:Moror_11054"/>
<reference evidence="3 4" key="1">
    <citation type="journal article" date="2014" name="BMC Genomics">
        <title>Genome and secretome analysis of the hemibiotrophic fungal pathogen, Moniliophthora roreri, which causes frosty pod rot disease of cacao: mechanisms of the biotrophic and necrotrophic phases.</title>
        <authorList>
            <person name="Meinhardt L.W."/>
            <person name="Costa G.G.L."/>
            <person name="Thomazella D.P.T."/>
            <person name="Teixeira P.J.P.L."/>
            <person name="Carazzolle M.F."/>
            <person name="Schuster S.C."/>
            <person name="Carlson J.E."/>
            <person name="Guiltinan M.J."/>
            <person name="Mieczkowski P."/>
            <person name="Farmer A."/>
            <person name="Ramaraj T."/>
            <person name="Crozier J."/>
            <person name="Davis R.E."/>
            <person name="Shao J."/>
            <person name="Melnick R.L."/>
            <person name="Pereira G.A.G."/>
            <person name="Bailey B.A."/>
        </authorList>
    </citation>
    <scope>NUCLEOTIDE SEQUENCE [LARGE SCALE GENOMIC DNA]</scope>
    <source>
        <strain evidence="3 4">MCA 2997</strain>
    </source>
</reference>
<comment type="caution">
    <text evidence="3">The sequence shown here is derived from an EMBL/GenBank/DDBJ whole genome shotgun (WGS) entry which is preliminary data.</text>
</comment>
<dbReference type="OrthoDB" id="3057283at2759"/>
<dbReference type="Gene3D" id="3.80.10.10">
    <property type="entry name" value="Ribonuclease Inhibitor"/>
    <property type="match status" value="1"/>
</dbReference>
<evidence type="ECO:0000256" key="1">
    <source>
        <dbReference type="SAM" id="Coils"/>
    </source>
</evidence>
<name>V2XZK7_MONRO</name>
<feature type="coiled-coil region" evidence="1">
    <location>
        <begin position="34"/>
        <end position="68"/>
    </location>
</feature>
<dbReference type="Proteomes" id="UP000017559">
    <property type="component" value="Unassembled WGS sequence"/>
</dbReference>
<dbReference type="InterPro" id="IPR001810">
    <property type="entry name" value="F-box_dom"/>
</dbReference>
<dbReference type="HOGENOM" id="CLU_018544_12_1_1"/>
<dbReference type="EMBL" id="AWSO01001222">
    <property type="protein sequence ID" value="ESK84834.1"/>
    <property type="molecule type" value="Genomic_DNA"/>
</dbReference>
<dbReference type="InterPro" id="IPR032675">
    <property type="entry name" value="LRR_dom_sf"/>
</dbReference>
<accession>V2XZK7</accession>
<evidence type="ECO:0000313" key="3">
    <source>
        <dbReference type="EMBL" id="ESK84834.1"/>
    </source>
</evidence>
<sequence length="551" mass="63054">MSPPTKDTQLRNENISSDRHIDILLRNTASPSDRPWIENMAKDAERELEAYQAEINKLRSSLALLEHKRDVSKEKLFRCRSLLSPVHRLPPEILGDIFTILIDLPAKERWLSSKTHPALAVSRTCGRWRDIAIATPSVWSTVAICFNITSCVRLSYSQLHSLTRLFLDRSRRCPLKLVLDFDDRAPYRWDAQPHTISILKTLVQHSERWRTVELLYLKQSMIVHEVFAPIAGHLPILTDLTISSSNDWDDLAEDDDVYIDLFSDSPALTSISYEPSCPLTPQSPLPWRQIRSVRIKNAYYTEAIQIAPLWTNVEQLTFKQCGYRGRSTDHRDYLAIPSVTHLSLAARQEWEADFAFECFTLRQLSSLEISSIDGSWDVWDQRLLTDFLIRSACTITSLSLKRVPVTDEELIQLLRLMPMLKSLQLEEKSDDMPQSSFAKRTITRRFLQKLTIDGQDESPPFLPKLMDIGLVLYDDGLAERALPTAPLSRWISNGGNGSKQSVDCIKSIDIVFIGEDKGPVEILETKLQPLRDARVWMSLRVAPMAVDEDDW</sequence>
<dbReference type="Gene3D" id="1.20.1280.50">
    <property type="match status" value="1"/>
</dbReference>
<proteinExistence type="predicted"/>
<evidence type="ECO:0000313" key="4">
    <source>
        <dbReference type="Proteomes" id="UP000017559"/>
    </source>
</evidence>
<protein>
    <recommendedName>
        <fullName evidence="2">F-box domain-containing protein</fullName>
    </recommendedName>
</protein>
<keyword evidence="4" id="KW-1185">Reference proteome</keyword>
<keyword evidence="1" id="KW-0175">Coiled coil</keyword>
<evidence type="ECO:0000259" key="2">
    <source>
        <dbReference type="Pfam" id="PF12937"/>
    </source>
</evidence>
<feature type="domain" description="F-box" evidence="2">
    <location>
        <begin position="87"/>
        <end position="143"/>
    </location>
</feature>
<gene>
    <name evidence="3" type="ORF">Moror_11054</name>
</gene>
<organism evidence="3 4">
    <name type="scientific">Moniliophthora roreri (strain MCA 2997)</name>
    <name type="common">Cocoa frosty pod rot fungus</name>
    <name type="synonym">Crinipellis roreri</name>
    <dbReference type="NCBI Taxonomy" id="1381753"/>
    <lineage>
        <taxon>Eukaryota</taxon>
        <taxon>Fungi</taxon>
        <taxon>Dikarya</taxon>
        <taxon>Basidiomycota</taxon>
        <taxon>Agaricomycotina</taxon>
        <taxon>Agaricomycetes</taxon>
        <taxon>Agaricomycetidae</taxon>
        <taxon>Agaricales</taxon>
        <taxon>Marasmiineae</taxon>
        <taxon>Marasmiaceae</taxon>
        <taxon>Moniliophthora</taxon>
    </lineage>
</organism>
<dbReference type="Pfam" id="PF12937">
    <property type="entry name" value="F-box-like"/>
    <property type="match status" value="1"/>
</dbReference>
<dbReference type="SUPFAM" id="SSF52047">
    <property type="entry name" value="RNI-like"/>
    <property type="match status" value="1"/>
</dbReference>
<dbReference type="AlphaFoldDB" id="V2XZK7"/>